<dbReference type="Gene3D" id="3.90.1750.20">
    <property type="entry name" value="Putative Large Serine Recombinase, Chain B, Domain 2"/>
    <property type="match status" value="1"/>
</dbReference>
<evidence type="ECO:0000313" key="3">
    <source>
        <dbReference type="EMBL" id="KKS84252.1"/>
    </source>
</evidence>
<proteinExistence type="predicted"/>
<accession>A0A0G1CFE8</accession>
<dbReference type="PROSITE" id="PS51737">
    <property type="entry name" value="RECOMBINASE_DNA_BIND"/>
    <property type="match status" value="1"/>
</dbReference>
<organism evidence="3 4">
    <name type="scientific">Candidatus Gottesmanbacteria bacterium GW2011_GWA1_43_11</name>
    <dbReference type="NCBI Taxonomy" id="1618436"/>
    <lineage>
        <taxon>Bacteria</taxon>
        <taxon>Candidatus Gottesmaniibacteriota</taxon>
    </lineage>
</organism>
<dbReference type="InterPro" id="IPR038109">
    <property type="entry name" value="DNA_bind_recomb_sf"/>
</dbReference>
<dbReference type="InterPro" id="IPR050639">
    <property type="entry name" value="SSR_resolvase"/>
</dbReference>
<protein>
    <recommendedName>
        <fullName evidence="2">Recombinase domain-containing protein</fullName>
    </recommendedName>
</protein>
<evidence type="ECO:0000256" key="1">
    <source>
        <dbReference type="SAM" id="Coils"/>
    </source>
</evidence>
<evidence type="ECO:0000259" key="2">
    <source>
        <dbReference type="PROSITE" id="PS51737"/>
    </source>
</evidence>
<evidence type="ECO:0000313" key="4">
    <source>
        <dbReference type="Proteomes" id="UP000034543"/>
    </source>
</evidence>
<feature type="domain" description="Recombinase" evidence="2">
    <location>
        <begin position="82"/>
        <end position="199"/>
    </location>
</feature>
<gene>
    <name evidence="3" type="ORF">UV59_C0023G0006</name>
</gene>
<sequence>MVWDLSRASRNPVDSGTLGWMLQREILKGIITPSRIYLPQDNVLLLNVEFGMANQFLRDLSKNIRRGLENKLKQGWRPGGVPEGYINDKYGEKGLRKILKDPDRFDLVRKMWDLLLTGTYSVPQILEIVNKQWKYKLKPHKRMGNKPISRTGLYQIFTNAFYYGWFKYGGKWYKGKHDVMITEAEFYKAQAILGTRGKQRPKTREFSFTGMVRCGECNAMVTAEVKINRYGYTYVYYHCSKRINPKCTQKYISLDKLELQIEELLTRIEIPECFKDWAIKYLNVLHDKEAHDQSFISKNLDESYQNCIQKINNLIKLKISPANSDGSLMSDAEFETQMSELKKEKASLEEERKNLGKRVNEWLELSQQTFNFACYARMWFQHGSLQEKKEILQTIGSNFFLLNKLLNVDVLKPYIRVEESKKEVEKVLAPFEPKEKIDLTPQIEALFAQNTTLCQGQDSNLGSR</sequence>
<name>A0A0G1CFE8_9BACT</name>
<reference evidence="3 4" key="1">
    <citation type="journal article" date="2015" name="Nature">
        <title>rRNA introns, odd ribosomes, and small enigmatic genomes across a large radiation of phyla.</title>
        <authorList>
            <person name="Brown C.T."/>
            <person name="Hug L.A."/>
            <person name="Thomas B.C."/>
            <person name="Sharon I."/>
            <person name="Castelle C.J."/>
            <person name="Singh A."/>
            <person name="Wilkins M.J."/>
            <person name="Williams K.H."/>
            <person name="Banfield J.F."/>
        </authorList>
    </citation>
    <scope>NUCLEOTIDE SEQUENCE [LARGE SCALE GENOMIC DNA]</scope>
</reference>
<dbReference type="InterPro" id="IPR025827">
    <property type="entry name" value="Zn_ribbon_recom_dom"/>
</dbReference>
<feature type="coiled-coil region" evidence="1">
    <location>
        <begin position="331"/>
        <end position="365"/>
    </location>
</feature>
<dbReference type="GO" id="GO:0000150">
    <property type="term" value="F:DNA strand exchange activity"/>
    <property type="evidence" value="ECO:0007669"/>
    <property type="project" value="InterPro"/>
</dbReference>
<dbReference type="GO" id="GO:0003677">
    <property type="term" value="F:DNA binding"/>
    <property type="evidence" value="ECO:0007669"/>
    <property type="project" value="InterPro"/>
</dbReference>
<keyword evidence="1" id="KW-0175">Coiled coil</keyword>
<comment type="caution">
    <text evidence="3">The sequence shown here is derived from an EMBL/GenBank/DDBJ whole genome shotgun (WGS) entry which is preliminary data.</text>
</comment>
<dbReference type="EMBL" id="LCFB01000023">
    <property type="protein sequence ID" value="KKS84252.1"/>
    <property type="molecule type" value="Genomic_DNA"/>
</dbReference>
<dbReference type="PANTHER" id="PTHR30461:SF23">
    <property type="entry name" value="DNA RECOMBINASE-RELATED"/>
    <property type="match status" value="1"/>
</dbReference>
<dbReference type="InterPro" id="IPR011109">
    <property type="entry name" value="DNA_bind_recombinase_dom"/>
</dbReference>
<dbReference type="STRING" id="1618436.UV59_C0023G0006"/>
<dbReference type="AlphaFoldDB" id="A0A0G1CFE8"/>
<dbReference type="Pfam" id="PF07508">
    <property type="entry name" value="Recombinase"/>
    <property type="match status" value="1"/>
</dbReference>
<dbReference type="Pfam" id="PF13408">
    <property type="entry name" value="Zn_ribbon_recom"/>
    <property type="match status" value="1"/>
</dbReference>
<dbReference type="PANTHER" id="PTHR30461">
    <property type="entry name" value="DNA-INVERTASE FROM LAMBDOID PROPHAGE"/>
    <property type="match status" value="1"/>
</dbReference>
<dbReference type="Proteomes" id="UP000034543">
    <property type="component" value="Unassembled WGS sequence"/>
</dbReference>